<proteinExistence type="predicted"/>
<reference evidence="2" key="2">
    <citation type="journal article" date="2014" name="ISME J.">
        <title>Microbial stratification in low pH oxic and suboxic macroscopic growths along an acid mine drainage.</title>
        <authorList>
            <person name="Mendez-Garcia C."/>
            <person name="Mesa V."/>
            <person name="Sprenger R.R."/>
            <person name="Richter M."/>
            <person name="Diez M.S."/>
            <person name="Solano J."/>
            <person name="Bargiela R."/>
            <person name="Golyshina O.V."/>
            <person name="Manteca A."/>
            <person name="Ramos J.L."/>
            <person name="Gallego J.R."/>
            <person name="Llorente I."/>
            <person name="Martins Dos Santos V.A."/>
            <person name="Jensen O.N."/>
            <person name="Pelaez A.I."/>
            <person name="Sanchez J."/>
            <person name="Ferrer M."/>
        </authorList>
    </citation>
    <scope>NUCLEOTIDE SEQUENCE</scope>
</reference>
<name>T1DGQ8_9ZZZZ</name>
<feature type="domain" description="TFIIEalpha/SarR/Rpc3 HTH" evidence="1">
    <location>
        <begin position="15"/>
        <end position="77"/>
    </location>
</feature>
<gene>
    <name evidence="2" type="ORF">B1A_00824</name>
</gene>
<dbReference type="Pfam" id="PF02002">
    <property type="entry name" value="TFIIE_alpha"/>
    <property type="match status" value="1"/>
</dbReference>
<comment type="caution">
    <text evidence="2">The sequence shown here is derived from an EMBL/GenBank/DDBJ whole genome shotgun (WGS) entry which is preliminary data.</text>
</comment>
<sequence length="77" mass="8868">MLFSNDFAVNYLKKNVNKNALEVLALLQSPNTDEAISMQLDMKVNSVRRILNIMQGYGITNYYVAKNTNGWLSFAWY</sequence>
<dbReference type="InterPro" id="IPR036390">
    <property type="entry name" value="WH_DNA-bd_sf"/>
</dbReference>
<evidence type="ECO:0000259" key="1">
    <source>
        <dbReference type="Pfam" id="PF02002"/>
    </source>
</evidence>
<dbReference type="InterPro" id="IPR024550">
    <property type="entry name" value="TFIIEa/SarR/Rpc3_HTH_dom"/>
</dbReference>
<dbReference type="Gene3D" id="1.10.10.10">
    <property type="entry name" value="Winged helix-like DNA-binding domain superfamily/Winged helix DNA-binding domain"/>
    <property type="match status" value="1"/>
</dbReference>
<dbReference type="InterPro" id="IPR036388">
    <property type="entry name" value="WH-like_DNA-bd_sf"/>
</dbReference>
<dbReference type="AlphaFoldDB" id="T1DGQ8"/>
<dbReference type="EMBL" id="AUZX01000627">
    <property type="protein sequence ID" value="EQD80504.1"/>
    <property type="molecule type" value="Genomic_DNA"/>
</dbReference>
<reference evidence="2" key="1">
    <citation type="submission" date="2013-08" db="EMBL/GenBank/DDBJ databases">
        <authorList>
            <person name="Mendez C."/>
            <person name="Richter M."/>
            <person name="Ferrer M."/>
            <person name="Sanchez J."/>
        </authorList>
    </citation>
    <scope>NUCLEOTIDE SEQUENCE</scope>
</reference>
<protein>
    <submittedName>
        <fullName evidence="2">Transcription factor TFIIE, alpha subunit</fullName>
    </submittedName>
</protein>
<dbReference type="SUPFAM" id="SSF46785">
    <property type="entry name" value="Winged helix' DNA-binding domain"/>
    <property type="match status" value="1"/>
</dbReference>
<evidence type="ECO:0000313" key="2">
    <source>
        <dbReference type="EMBL" id="EQD80504.1"/>
    </source>
</evidence>
<organism evidence="2">
    <name type="scientific">mine drainage metagenome</name>
    <dbReference type="NCBI Taxonomy" id="410659"/>
    <lineage>
        <taxon>unclassified sequences</taxon>
        <taxon>metagenomes</taxon>
        <taxon>ecological metagenomes</taxon>
    </lineage>
</organism>
<accession>T1DGQ8</accession>
<feature type="non-terminal residue" evidence="2">
    <location>
        <position position="77"/>
    </location>
</feature>